<keyword evidence="3" id="KW-0012">Acyltransferase</keyword>
<dbReference type="PANTHER" id="PTHR45749">
    <property type="match status" value="1"/>
</dbReference>
<sequence>MKFKPKPKHNLKLQKQAQSQIETQTNGDNVMEESLRARVEIEIIATSNLNEVNLDSLIRDPGMRPPLSNYPSNMQDEIRRTYITLGPYQLIKSHYPLSPCSRQKRSFQEEAWFKRFWWLGYSDKTNSAFCFSCYLFNRKPIRRVRSDTFTVKGFNRWRKVNSGKEFLFVSHKDLPSKGGDDRPTLLNQGNLLELVDLIASYNKDVTIVALNAPKNAKNTSPDIQKKYYKFSTVKTLIQELRDDGWESLLDKVVSFCKKCNIHVPDIIVTYRYIIQSRHKKDNVRVGHHYRVDVFNVAIDSQLQELNNIFSESVSELLRLSATLDPRKSFSRLQETEKSKTYPLIDRLISLILTLHVLTAKSERAFSKMKLVQTRLRSTMTDGFLKSSLILNVKREIVRTLSNNNVIDDFYSKTQRRAFAAHKTAIEPPPLLMLIVPVAMNLKQPMFNGTTVRGVKFWDPYFYFMNPRPTYEITFLERLPKEMTVKGGGKSSIEVANHVQKVLGGVLGFECTNLTRKDKYLLLGGNDGKVESMYGKKS</sequence>
<organism evidence="3">
    <name type="scientific">Tanacetum cinerariifolium</name>
    <name type="common">Dalmatian daisy</name>
    <name type="synonym">Chrysanthemum cinerariifolium</name>
    <dbReference type="NCBI Taxonomy" id="118510"/>
    <lineage>
        <taxon>Eukaryota</taxon>
        <taxon>Viridiplantae</taxon>
        <taxon>Streptophyta</taxon>
        <taxon>Embryophyta</taxon>
        <taxon>Tracheophyta</taxon>
        <taxon>Spermatophyta</taxon>
        <taxon>Magnoliopsida</taxon>
        <taxon>eudicotyledons</taxon>
        <taxon>Gunneridae</taxon>
        <taxon>Pentapetalae</taxon>
        <taxon>asterids</taxon>
        <taxon>campanulids</taxon>
        <taxon>Asterales</taxon>
        <taxon>Asteraceae</taxon>
        <taxon>Asteroideae</taxon>
        <taxon>Anthemideae</taxon>
        <taxon>Anthemidinae</taxon>
        <taxon>Tanacetum</taxon>
    </lineage>
</organism>
<dbReference type="EMBL" id="BKCJ010002984">
    <property type="protein sequence ID" value="GEU52227.1"/>
    <property type="molecule type" value="Genomic_DNA"/>
</dbReference>
<feature type="region of interest" description="Disordered" evidence="1">
    <location>
        <begin position="1"/>
        <end position="25"/>
    </location>
</feature>
<dbReference type="PANTHER" id="PTHR45749:SF26">
    <property type="entry name" value="ZINC FINGER MYM-TYPE PROTEIN 1-LIKE"/>
    <property type="match status" value="1"/>
</dbReference>
<dbReference type="GO" id="GO:0046983">
    <property type="term" value="F:protein dimerization activity"/>
    <property type="evidence" value="ECO:0007669"/>
    <property type="project" value="InterPro"/>
</dbReference>
<comment type="caution">
    <text evidence="3">The sequence shown here is derived from an EMBL/GenBank/DDBJ whole genome shotgun (WGS) entry which is preliminary data.</text>
</comment>
<dbReference type="Pfam" id="PF14291">
    <property type="entry name" value="DUF4371"/>
    <property type="match status" value="1"/>
</dbReference>
<reference evidence="3" key="1">
    <citation type="journal article" date="2019" name="Sci. Rep.">
        <title>Draft genome of Tanacetum cinerariifolium, the natural source of mosquito coil.</title>
        <authorList>
            <person name="Yamashiro T."/>
            <person name="Shiraishi A."/>
            <person name="Satake H."/>
            <person name="Nakayama K."/>
        </authorList>
    </citation>
    <scope>NUCLEOTIDE SEQUENCE</scope>
</reference>
<proteinExistence type="predicted"/>
<keyword evidence="3" id="KW-0808">Transferase</keyword>
<feature type="domain" description="TTF-type" evidence="2">
    <location>
        <begin position="103"/>
        <end position="204"/>
    </location>
</feature>
<dbReference type="SMART" id="SM00597">
    <property type="entry name" value="ZnF_TTF"/>
    <property type="match status" value="1"/>
</dbReference>
<feature type="compositionally biased region" description="Basic residues" evidence="1">
    <location>
        <begin position="1"/>
        <end position="12"/>
    </location>
</feature>
<dbReference type="GO" id="GO:0016746">
    <property type="term" value="F:acyltransferase activity"/>
    <property type="evidence" value="ECO:0007669"/>
    <property type="project" value="UniProtKB-KW"/>
</dbReference>
<feature type="compositionally biased region" description="Polar residues" evidence="1">
    <location>
        <begin position="13"/>
        <end position="25"/>
    </location>
</feature>
<evidence type="ECO:0000313" key="3">
    <source>
        <dbReference type="EMBL" id="GEU52227.1"/>
    </source>
</evidence>
<dbReference type="InterPro" id="IPR025398">
    <property type="entry name" value="DUF4371"/>
</dbReference>
<dbReference type="AlphaFoldDB" id="A0A6L2KUE6"/>
<dbReference type="InterPro" id="IPR008906">
    <property type="entry name" value="HATC_C_dom"/>
</dbReference>
<name>A0A6L2KUE6_TANCI</name>
<evidence type="ECO:0000259" key="2">
    <source>
        <dbReference type="SMART" id="SM00597"/>
    </source>
</evidence>
<dbReference type="Pfam" id="PF05699">
    <property type="entry name" value="Dimer_Tnp_hAT"/>
    <property type="match status" value="1"/>
</dbReference>
<evidence type="ECO:0000256" key="1">
    <source>
        <dbReference type="SAM" id="MobiDB-lite"/>
    </source>
</evidence>
<dbReference type="InterPro" id="IPR006580">
    <property type="entry name" value="Znf_TTF"/>
</dbReference>
<protein>
    <submittedName>
        <fullName evidence="3">Phospholipid/glycerol acyltransferase</fullName>
    </submittedName>
</protein>
<accession>A0A6L2KUE6</accession>
<gene>
    <name evidence="3" type="ORF">Tci_024205</name>
</gene>